<evidence type="ECO:0000313" key="3">
    <source>
        <dbReference type="Proteomes" id="UP001488805"/>
    </source>
</evidence>
<sequence length="83" mass="8457">MTVSDTGIMCVMLGPQRRGGGSNDPRGAAETGPVLGGGVVASSDMPVESVTNNRFPAIDIPPHHVRYAGASETGVGSFDQCGR</sequence>
<dbReference type="EMBL" id="JBCEZU010000112">
    <property type="protein sequence ID" value="KAK9528093.1"/>
    <property type="molecule type" value="Genomic_DNA"/>
</dbReference>
<comment type="caution">
    <text evidence="2">The sequence shown here is derived from an EMBL/GenBank/DDBJ whole genome shotgun (WGS) entry which is preliminary data.</text>
</comment>
<organism evidence="2 3">
    <name type="scientific">Zoarces viviparus</name>
    <name type="common">Viviparous eelpout</name>
    <name type="synonym">Blennius viviparus</name>
    <dbReference type="NCBI Taxonomy" id="48416"/>
    <lineage>
        <taxon>Eukaryota</taxon>
        <taxon>Metazoa</taxon>
        <taxon>Chordata</taxon>
        <taxon>Craniata</taxon>
        <taxon>Vertebrata</taxon>
        <taxon>Euteleostomi</taxon>
        <taxon>Actinopterygii</taxon>
        <taxon>Neopterygii</taxon>
        <taxon>Teleostei</taxon>
        <taxon>Neoteleostei</taxon>
        <taxon>Acanthomorphata</taxon>
        <taxon>Eupercaria</taxon>
        <taxon>Perciformes</taxon>
        <taxon>Cottioidei</taxon>
        <taxon>Zoarcales</taxon>
        <taxon>Zoarcidae</taxon>
        <taxon>Zoarcinae</taxon>
        <taxon>Zoarces</taxon>
    </lineage>
</organism>
<reference evidence="2 3" key="1">
    <citation type="journal article" date="2024" name="Genome Biol. Evol.">
        <title>Chromosome-level genome assembly of the viviparous eelpout Zoarces viviparus.</title>
        <authorList>
            <person name="Fuhrmann N."/>
            <person name="Brasseur M.V."/>
            <person name="Bakowski C.E."/>
            <person name="Podsiadlowski L."/>
            <person name="Prost S."/>
            <person name="Krehenwinkel H."/>
            <person name="Mayer C."/>
        </authorList>
    </citation>
    <scope>NUCLEOTIDE SEQUENCE [LARGE SCALE GENOMIC DNA]</scope>
    <source>
        <strain evidence="2">NO-MEL_2022_Ind0_liver</strain>
    </source>
</reference>
<evidence type="ECO:0000313" key="2">
    <source>
        <dbReference type="EMBL" id="KAK9528093.1"/>
    </source>
</evidence>
<proteinExistence type="predicted"/>
<dbReference type="Proteomes" id="UP001488805">
    <property type="component" value="Unassembled WGS sequence"/>
</dbReference>
<evidence type="ECO:0000256" key="1">
    <source>
        <dbReference type="SAM" id="MobiDB-lite"/>
    </source>
</evidence>
<protein>
    <submittedName>
        <fullName evidence="2">Uncharacterized protein</fullName>
    </submittedName>
</protein>
<keyword evidence="3" id="KW-1185">Reference proteome</keyword>
<dbReference type="AlphaFoldDB" id="A0AAW1F1E2"/>
<feature type="region of interest" description="Disordered" evidence="1">
    <location>
        <begin position="13"/>
        <end position="34"/>
    </location>
</feature>
<gene>
    <name evidence="2" type="ORF">VZT92_014587</name>
</gene>
<accession>A0AAW1F1E2</accession>
<name>A0AAW1F1E2_ZOAVI</name>